<dbReference type="PANTHER" id="PTHR30482:SF17">
    <property type="entry name" value="ABC TRANSPORTER ATP-BINDING PROTEIN"/>
    <property type="match status" value="1"/>
</dbReference>
<protein>
    <submittedName>
        <fullName evidence="7">Leucine/isoleucine/valine transporter permease subunit</fullName>
    </submittedName>
</protein>
<keyword evidence="3 6" id="KW-0812">Transmembrane</keyword>
<evidence type="ECO:0000256" key="1">
    <source>
        <dbReference type="ARBA" id="ARBA00004651"/>
    </source>
</evidence>
<dbReference type="CDD" id="cd06581">
    <property type="entry name" value="TM_PBP1_LivM_like"/>
    <property type="match status" value="1"/>
</dbReference>
<evidence type="ECO:0000313" key="8">
    <source>
        <dbReference type="Proteomes" id="UP000193200"/>
    </source>
</evidence>
<evidence type="ECO:0000256" key="2">
    <source>
        <dbReference type="ARBA" id="ARBA00022475"/>
    </source>
</evidence>
<keyword evidence="8" id="KW-1185">Reference proteome</keyword>
<feature type="transmembrane region" description="Helical" evidence="6">
    <location>
        <begin position="284"/>
        <end position="310"/>
    </location>
</feature>
<dbReference type="AlphaFoldDB" id="A0A1Y5RRM1"/>
<organism evidence="7 8">
    <name type="scientific">Oceanibacterium hippocampi</name>
    <dbReference type="NCBI Taxonomy" id="745714"/>
    <lineage>
        <taxon>Bacteria</taxon>
        <taxon>Pseudomonadati</taxon>
        <taxon>Pseudomonadota</taxon>
        <taxon>Alphaproteobacteria</taxon>
        <taxon>Sneathiellales</taxon>
        <taxon>Sneathiellaceae</taxon>
        <taxon>Oceanibacterium</taxon>
    </lineage>
</organism>
<accession>A0A1Y5RRM1</accession>
<feature type="transmembrane region" description="Helical" evidence="6">
    <location>
        <begin position="247"/>
        <end position="272"/>
    </location>
</feature>
<feature type="transmembrane region" description="Helical" evidence="6">
    <location>
        <begin position="87"/>
        <end position="104"/>
    </location>
</feature>
<comment type="subcellular location">
    <subcellularLocation>
        <location evidence="1">Cell membrane</location>
        <topology evidence="1">Multi-pass membrane protein</topology>
    </subcellularLocation>
</comment>
<keyword evidence="4 6" id="KW-1133">Transmembrane helix</keyword>
<dbReference type="Pfam" id="PF02653">
    <property type="entry name" value="BPD_transp_2"/>
    <property type="match status" value="1"/>
</dbReference>
<reference evidence="7 8" key="1">
    <citation type="submission" date="2017-03" db="EMBL/GenBank/DDBJ databases">
        <authorList>
            <person name="Afonso C.L."/>
            <person name="Miller P.J."/>
            <person name="Scott M.A."/>
            <person name="Spackman E."/>
            <person name="Goraichik I."/>
            <person name="Dimitrov K.M."/>
            <person name="Suarez D.L."/>
            <person name="Swayne D.E."/>
        </authorList>
    </citation>
    <scope>NUCLEOTIDE SEQUENCE [LARGE SCALE GENOMIC DNA]</scope>
    <source>
        <strain evidence="7 8">CECT 7691</strain>
    </source>
</reference>
<evidence type="ECO:0000256" key="6">
    <source>
        <dbReference type="SAM" id="Phobius"/>
    </source>
</evidence>
<feature type="transmembrane region" description="Helical" evidence="6">
    <location>
        <begin position="161"/>
        <end position="179"/>
    </location>
</feature>
<dbReference type="RefSeq" id="WP_085881978.1">
    <property type="nucleotide sequence ID" value="NZ_FWFR01000001.1"/>
</dbReference>
<feature type="transmembrane region" description="Helical" evidence="6">
    <location>
        <begin position="212"/>
        <end position="235"/>
    </location>
</feature>
<dbReference type="InterPro" id="IPR001851">
    <property type="entry name" value="ABC_transp_permease"/>
</dbReference>
<feature type="transmembrane region" description="Helical" evidence="6">
    <location>
        <begin position="111"/>
        <end position="128"/>
    </location>
</feature>
<dbReference type="EMBL" id="FWFR01000001">
    <property type="protein sequence ID" value="SLN23787.1"/>
    <property type="molecule type" value="Genomic_DNA"/>
</dbReference>
<gene>
    <name evidence="7" type="ORF">OCH7691_00658</name>
</gene>
<dbReference type="OrthoDB" id="9804361at2"/>
<keyword evidence="5 6" id="KW-0472">Membrane</keyword>
<dbReference type="GO" id="GO:0005886">
    <property type="term" value="C:plasma membrane"/>
    <property type="evidence" value="ECO:0007669"/>
    <property type="project" value="UniProtKB-SubCell"/>
</dbReference>
<evidence type="ECO:0000256" key="5">
    <source>
        <dbReference type="ARBA" id="ARBA00023136"/>
    </source>
</evidence>
<dbReference type="Proteomes" id="UP000193200">
    <property type="component" value="Unassembled WGS sequence"/>
</dbReference>
<keyword evidence="2" id="KW-1003">Cell membrane</keyword>
<dbReference type="InParanoid" id="A0A1Y5RRM1"/>
<dbReference type="GO" id="GO:0015658">
    <property type="term" value="F:branched-chain amino acid transmembrane transporter activity"/>
    <property type="evidence" value="ECO:0007669"/>
    <property type="project" value="InterPro"/>
</dbReference>
<evidence type="ECO:0000256" key="3">
    <source>
        <dbReference type="ARBA" id="ARBA00022692"/>
    </source>
</evidence>
<sequence length="319" mass="34354">MSKLQPYSVALALIVTAIALSPLVLSGGNALNLVNLILIWSIFAIGYDLVFGVAGMLSFGHAAFFGVGAYVLTLLTTRLGWDFLPALGAAGLAGGVLALLFSFFAMRVAGLFFALLTLALAQLIYILAGSKLRDLTGGVDGLSGVPRPDLFGIDFFSDANYYYFLLAMFVLAIAIAGLLRVSPFGQALKAIKGNELRAEQIGFNVQRLRKSIFFVSGIYAGMSGALLASLIFYVSPQMLHWTTSGDVVIMVLLGGMGTLFGPVLGVALFEVLREWLSTVTSHWYGILGLIFIVCTIFMPNGLAGIVQQIWQRFSREDRR</sequence>
<evidence type="ECO:0000256" key="4">
    <source>
        <dbReference type="ARBA" id="ARBA00022989"/>
    </source>
</evidence>
<feature type="transmembrane region" description="Helical" evidence="6">
    <location>
        <begin position="36"/>
        <end position="55"/>
    </location>
</feature>
<proteinExistence type="predicted"/>
<dbReference type="PANTHER" id="PTHR30482">
    <property type="entry name" value="HIGH-AFFINITY BRANCHED-CHAIN AMINO ACID TRANSPORT SYSTEM PERMEASE"/>
    <property type="match status" value="1"/>
</dbReference>
<name>A0A1Y5RRM1_9PROT</name>
<evidence type="ECO:0000313" key="7">
    <source>
        <dbReference type="EMBL" id="SLN23787.1"/>
    </source>
</evidence>
<dbReference type="InterPro" id="IPR043428">
    <property type="entry name" value="LivM-like"/>
</dbReference>